<dbReference type="InterPro" id="IPR003507">
    <property type="entry name" value="S66_fam"/>
</dbReference>
<name>A0A246F7B6_PSENT</name>
<dbReference type="GO" id="GO:0004180">
    <property type="term" value="F:carboxypeptidase activity"/>
    <property type="evidence" value="ECO:0007669"/>
    <property type="project" value="UniProtKB-KW"/>
</dbReference>
<dbReference type="STRING" id="46680.GCA_000807755_06838"/>
<accession>A0A246F7B6</accession>
<dbReference type="InterPro" id="IPR040921">
    <property type="entry name" value="Peptidase_S66C"/>
</dbReference>
<evidence type="ECO:0000256" key="4">
    <source>
        <dbReference type="ARBA" id="ARBA00022801"/>
    </source>
</evidence>
<dbReference type="SUPFAM" id="SSF141986">
    <property type="entry name" value="LD-carboxypeptidase A C-terminal domain-like"/>
    <property type="match status" value="1"/>
</dbReference>
<evidence type="ECO:0000259" key="8">
    <source>
        <dbReference type="Pfam" id="PF17676"/>
    </source>
</evidence>
<gene>
    <name evidence="9" type="ORF">CEG18_20315</name>
</gene>
<keyword evidence="2 9" id="KW-0121">Carboxypeptidase</keyword>
<dbReference type="EMBL" id="NJBA01000007">
    <property type="protein sequence ID" value="OWP49086.1"/>
    <property type="molecule type" value="Genomic_DNA"/>
</dbReference>
<feature type="domain" description="LD-carboxypeptidase C-terminal" evidence="8">
    <location>
        <begin position="186"/>
        <end position="300"/>
    </location>
</feature>
<dbReference type="GO" id="GO:0008236">
    <property type="term" value="F:serine-type peptidase activity"/>
    <property type="evidence" value="ECO:0007669"/>
    <property type="project" value="UniProtKB-KW"/>
</dbReference>
<proteinExistence type="inferred from homology"/>
<feature type="domain" description="LD-carboxypeptidase N-terminal" evidence="7">
    <location>
        <begin position="19"/>
        <end position="135"/>
    </location>
</feature>
<feature type="active site" description="Nucleophile" evidence="6">
    <location>
        <position position="116"/>
    </location>
</feature>
<feature type="active site" description="Charge relay system" evidence="6">
    <location>
        <position position="218"/>
    </location>
</feature>
<evidence type="ECO:0000256" key="1">
    <source>
        <dbReference type="ARBA" id="ARBA00010233"/>
    </source>
</evidence>
<comment type="similarity">
    <text evidence="1">Belongs to the peptidase S66 family.</text>
</comment>
<dbReference type="Gene3D" id="3.40.50.10740">
    <property type="entry name" value="Class I glutamine amidotransferase-like"/>
    <property type="match status" value="1"/>
</dbReference>
<keyword evidence="5" id="KW-0720">Serine protease</keyword>
<evidence type="ECO:0000313" key="9">
    <source>
        <dbReference type="EMBL" id="OWP49086.1"/>
    </source>
</evidence>
<evidence type="ECO:0000313" key="10">
    <source>
        <dbReference type="Proteomes" id="UP000198145"/>
    </source>
</evidence>
<dbReference type="eggNOG" id="COG1619">
    <property type="taxonomic scope" value="Bacteria"/>
</dbReference>
<dbReference type="InterPro" id="IPR040449">
    <property type="entry name" value="Peptidase_S66_N"/>
</dbReference>
<dbReference type="PANTHER" id="PTHR30237">
    <property type="entry name" value="MURAMOYLTETRAPEPTIDE CARBOXYPEPTIDASE"/>
    <property type="match status" value="1"/>
</dbReference>
<evidence type="ECO:0000256" key="2">
    <source>
        <dbReference type="ARBA" id="ARBA00022645"/>
    </source>
</evidence>
<dbReference type="SUPFAM" id="SSF52317">
    <property type="entry name" value="Class I glutamine amidotransferase-like"/>
    <property type="match status" value="1"/>
</dbReference>
<dbReference type="InterPro" id="IPR027461">
    <property type="entry name" value="Carboxypeptidase_A_C_sf"/>
</dbReference>
<protein>
    <submittedName>
        <fullName evidence="9">LD-carboxypeptidase</fullName>
    </submittedName>
</protein>
<evidence type="ECO:0000256" key="6">
    <source>
        <dbReference type="PIRSR" id="PIRSR028757-1"/>
    </source>
</evidence>
<comment type="caution">
    <text evidence="9">The sequence shown here is derived from an EMBL/GenBank/DDBJ whole genome shotgun (WGS) entry which is preliminary data.</text>
</comment>
<keyword evidence="3" id="KW-0645">Protease</keyword>
<evidence type="ECO:0000256" key="5">
    <source>
        <dbReference type="ARBA" id="ARBA00022825"/>
    </source>
</evidence>
<dbReference type="InterPro" id="IPR029062">
    <property type="entry name" value="Class_I_gatase-like"/>
</dbReference>
<dbReference type="PIRSF" id="PIRSF028757">
    <property type="entry name" value="LD-carboxypeptidase"/>
    <property type="match status" value="1"/>
</dbReference>
<dbReference type="GO" id="GO:0006508">
    <property type="term" value="P:proteolysis"/>
    <property type="evidence" value="ECO:0007669"/>
    <property type="project" value="UniProtKB-KW"/>
</dbReference>
<dbReference type="PANTHER" id="PTHR30237:SF2">
    <property type="entry name" value="MUREIN TETRAPEPTIDE CARBOXYPEPTIDASE"/>
    <property type="match status" value="1"/>
</dbReference>
<feature type="active site" description="Charge relay system" evidence="6">
    <location>
        <position position="286"/>
    </location>
</feature>
<reference evidence="9 10" key="1">
    <citation type="submission" date="2017-06" db="EMBL/GenBank/DDBJ databases">
        <title>Draft genome of Pseudomonas nitroreducens DF05.</title>
        <authorList>
            <person name="Iyer R."/>
        </authorList>
    </citation>
    <scope>NUCLEOTIDE SEQUENCE [LARGE SCALE GENOMIC DNA]</scope>
    <source>
        <strain evidence="9 10">DF05</strain>
    </source>
</reference>
<keyword evidence="4" id="KW-0378">Hydrolase</keyword>
<evidence type="ECO:0000256" key="3">
    <source>
        <dbReference type="ARBA" id="ARBA00022670"/>
    </source>
</evidence>
<organism evidence="9 10">
    <name type="scientific">Pseudomonas nitroreducens</name>
    <dbReference type="NCBI Taxonomy" id="46680"/>
    <lineage>
        <taxon>Bacteria</taxon>
        <taxon>Pseudomonadati</taxon>
        <taxon>Pseudomonadota</taxon>
        <taxon>Gammaproteobacteria</taxon>
        <taxon>Pseudomonadales</taxon>
        <taxon>Pseudomonadaceae</taxon>
        <taxon>Pseudomonas</taxon>
    </lineage>
</organism>
<dbReference type="AlphaFoldDB" id="A0A246F7B6"/>
<dbReference type="InterPro" id="IPR027478">
    <property type="entry name" value="LdcA_N"/>
</dbReference>
<dbReference type="CDD" id="cd07025">
    <property type="entry name" value="Peptidase_S66"/>
    <property type="match status" value="1"/>
</dbReference>
<dbReference type="Pfam" id="PF17676">
    <property type="entry name" value="Peptidase_S66C"/>
    <property type="match status" value="1"/>
</dbReference>
<evidence type="ECO:0000259" key="7">
    <source>
        <dbReference type="Pfam" id="PF02016"/>
    </source>
</evidence>
<dbReference type="Proteomes" id="UP000198145">
    <property type="component" value="Unassembled WGS sequence"/>
</dbReference>
<sequence>MPPARPHAELKWSPIEGRVALVAPASAIAEEVLEATLRQLEVQGIDYHLGQHADARYRYLAGTPEQRLEDFHAAFELEDVSTVWCLRGGYGCGQLIPQLDWQRLKAASPRPLIGFSDISILLSAFHRHGLPAIHGMVATGLGLQPLSVPSEQRERLASLASISHVLAGAPGKLAVQHLAGPKAAVNGELIGGNLTALACMAGTEGALYAPDGAILILEDVGEPYYRIERSLWQLLNSLGGARLGAICLGTFTDCPRKGVAHSLEEIFAEYAAQLGVPLYHGLPSGHGAQNRAWPYGRRAVLEGKALRWA</sequence>
<dbReference type="Pfam" id="PF02016">
    <property type="entry name" value="Peptidase_S66"/>
    <property type="match status" value="1"/>
</dbReference>
<dbReference type="Gene3D" id="3.50.30.60">
    <property type="entry name" value="LD-carboxypeptidase A C-terminal domain-like"/>
    <property type="match status" value="1"/>
</dbReference>
<dbReference type="RefSeq" id="WP_088420113.1">
    <property type="nucleotide sequence ID" value="NZ_NJBA01000007.1"/>
</dbReference>